<organism evidence="2 3">
    <name type="scientific">Cirrhinus mrigala</name>
    <name type="common">Mrigala</name>
    <dbReference type="NCBI Taxonomy" id="683832"/>
    <lineage>
        <taxon>Eukaryota</taxon>
        <taxon>Metazoa</taxon>
        <taxon>Chordata</taxon>
        <taxon>Craniata</taxon>
        <taxon>Vertebrata</taxon>
        <taxon>Euteleostomi</taxon>
        <taxon>Actinopterygii</taxon>
        <taxon>Neopterygii</taxon>
        <taxon>Teleostei</taxon>
        <taxon>Ostariophysi</taxon>
        <taxon>Cypriniformes</taxon>
        <taxon>Cyprinidae</taxon>
        <taxon>Labeoninae</taxon>
        <taxon>Labeonini</taxon>
        <taxon>Cirrhinus</taxon>
    </lineage>
</organism>
<feature type="compositionally biased region" description="Basic and acidic residues" evidence="1">
    <location>
        <begin position="33"/>
        <end position="43"/>
    </location>
</feature>
<dbReference type="Proteomes" id="UP001529510">
    <property type="component" value="Unassembled WGS sequence"/>
</dbReference>
<protein>
    <submittedName>
        <fullName evidence="2">Uncharacterized protein</fullName>
    </submittedName>
</protein>
<dbReference type="EMBL" id="JAMKFB020000006">
    <property type="protein sequence ID" value="KAL0190597.1"/>
    <property type="molecule type" value="Genomic_DNA"/>
</dbReference>
<feature type="region of interest" description="Disordered" evidence="1">
    <location>
        <begin position="178"/>
        <end position="216"/>
    </location>
</feature>
<feature type="compositionally biased region" description="Polar residues" evidence="1">
    <location>
        <begin position="204"/>
        <end position="216"/>
    </location>
</feature>
<name>A0ABD0QWI4_CIRMR</name>
<evidence type="ECO:0000256" key="1">
    <source>
        <dbReference type="SAM" id="MobiDB-lite"/>
    </source>
</evidence>
<reference evidence="2 3" key="1">
    <citation type="submission" date="2024-05" db="EMBL/GenBank/DDBJ databases">
        <title>Genome sequencing and assembly of Indian major carp, Cirrhinus mrigala (Hamilton, 1822).</title>
        <authorList>
            <person name="Mohindra V."/>
            <person name="Chowdhury L.M."/>
            <person name="Lal K."/>
            <person name="Jena J.K."/>
        </authorList>
    </citation>
    <scope>NUCLEOTIDE SEQUENCE [LARGE SCALE GENOMIC DNA]</scope>
    <source>
        <strain evidence="2">CM1030</strain>
        <tissue evidence="2">Blood</tissue>
    </source>
</reference>
<gene>
    <name evidence="2" type="ORF">M9458_013295</name>
</gene>
<feature type="non-terminal residue" evidence="2">
    <location>
        <position position="297"/>
    </location>
</feature>
<accession>A0ABD0QWI4</accession>
<proteinExistence type="predicted"/>
<dbReference type="AlphaFoldDB" id="A0ABD0QWI4"/>
<sequence>ERATELRIAPELEPDLSEQMRELATVEATVDEAGEHEGLKESPAHSTTAGGELPVDSKDLKDFDLDLYVDMPILLPPPSDLSVCPEHSVCPVSAKEAIYELSVCPVATKSSASPWLISSPSPPWAPLSPASPPSVGPLESSALHPPWLLPLLPPPIINAVPSSPPWPVSPPAPPGSLVPPAPSWSSVTPALPQPSGSLLPPWSPETSTPLWPPGSSASLSSTMTPPFVGSTVDRLHGYGRYCLAPPAPSPSCLLLGSSFHPIDHGFFCRHPGSSLRLVRCGSSKSSASPWLIASLSP</sequence>
<feature type="non-terminal residue" evidence="2">
    <location>
        <position position="1"/>
    </location>
</feature>
<evidence type="ECO:0000313" key="3">
    <source>
        <dbReference type="Proteomes" id="UP001529510"/>
    </source>
</evidence>
<feature type="region of interest" description="Disordered" evidence="1">
    <location>
        <begin position="28"/>
        <end position="56"/>
    </location>
</feature>
<keyword evidence="3" id="KW-1185">Reference proteome</keyword>
<evidence type="ECO:0000313" key="2">
    <source>
        <dbReference type="EMBL" id="KAL0190597.1"/>
    </source>
</evidence>
<comment type="caution">
    <text evidence="2">The sequence shown here is derived from an EMBL/GenBank/DDBJ whole genome shotgun (WGS) entry which is preliminary data.</text>
</comment>